<dbReference type="Proteomes" id="UP000092555">
    <property type="component" value="Unassembled WGS sequence"/>
</dbReference>
<comment type="caution">
    <text evidence="7">The sequence shown here is derived from an EMBL/GenBank/DDBJ whole genome shotgun (WGS) entry which is preliminary data.</text>
</comment>
<evidence type="ECO:0000256" key="3">
    <source>
        <dbReference type="ARBA" id="ARBA00022643"/>
    </source>
</evidence>
<dbReference type="PANTHER" id="PTHR43303">
    <property type="entry name" value="NADPH DEHYDROGENASE C23G7.10C-RELATED"/>
    <property type="match status" value="1"/>
</dbReference>
<organism evidence="7 8">
    <name type="scientific">Metschnikowia bicuspidata var. bicuspidata NRRL YB-4993</name>
    <dbReference type="NCBI Taxonomy" id="869754"/>
    <lineage>
        <taxon>Eukaryota</taxon>
        <taxon>Fungi</taxon>
        <taxon>Dikarya</taxon>
        <taxon>Ascomycota</taxon>
        <taxon>Saccharomycotina</taxon>
        <taxon>Pichiomycetes</taxon>
        <taxon>Metschnikowiaceae</taxon>
        <taxon>Metschnikowia</taxon>
    </lineage>
</organism>
<protein>
    <submittedName>
        <fullName evidence="7">NADH:flavin oxidoreductase/12-oxophytodienoate reductase</fullName>
    </submittedName>
</protein>
<dbReference type="SUPFAM" id="SSF51395">
    <property type="entry name" value="FMN-linked oxidoreductases"/>
    <property type="match status" value="1"/>
</dbReference>
<dbReference type="GO" id="GO:0003959">
    <property type="term" value="F:NADPH dehydrogenase activity"/>
    <property type="evidence" value="ECO:0007669"/>
    <property type="project" value="InterPro"/>
</dbReference>
<evidence type="ECO:0000313" key="7">
    <source>
        <dbReference type="EMBL" id="OBA20387.1"/>
    </source>
</evidence>
<dbReference type="PANTHER" id="PTHR43303:SF4">
    <property type="entry name" value="NADPH DEHYDROGENASE C23G7.10C-RELATED"/>
    <property type="match status" value="1"/>
</dbReference>
<dbReference type="GO" id="GO:0050661">
    <property type="term" value="F:NADP binding"/>
    <property type="evidence" value="ECO:0007669"/>
    <property type="project" value="InterPro"/>
</dbReference>
<keyword evidence="2" id="KW-0285">Flavoprotein</keyword>
<gene>
    <name evidence="7" type="ORF">METBIDRAFT_78785</name>
</gene>
<dbReference type="InterPro" id="IPR044152">
    <property type="entry name" value="YqjM-like"/>
</dbReference>
<keyword evidence="4" id="KW-0521">NADP</keyword>
<sequence>MVLPNRVGVSPLCQYTGVNDIPTEYHKIHYGAFALRGAGLVMVEATTIIPHAGVSTVDVGLYNDKQEAKLKEIVDFAHANTSWIGIQLGHTGRKDWDPRGDEDKIVAPSALPFREGGQYPVPRALTVEEIHEIVKKFSESARRAVSAGFDFVEIHGAHGYLINEFMSAHSNKRTDQYGGSYENRIRFLLEFIDCVRANMPEGFPVLSDSNPDAWILEDSVRLAPIVVKHGVDVLDVSGGGNDANTDRLPKHFGMFMNVSEAVKKAVGDKAIVPGVGRLHDPVKVNELHEKGTIDFAFVGAPFMVNQGLVFDWAETLDVKLHHAPLLLPVRPEYAEMI</sequence>
<dbReference type="RefSeq" id="XP_018710909.1">
    <property type="nucleotide sequence ID" value="XM_018858941.1"/>
</dbReference>
<evidence type="ECO:0000256" key="5">
    <source>
        <dbReference type="ARBA" id="ARBA00023002"/>
    </source>
</evidence>
<comment type="cofactor">
    <cofactor evidence="1">
        <name>FMN</name>
        <dbReference type="ChEBI" id="CHEBI:58210"/>
    </cofactor>
</comment>
<evidence type="ECO:0000256" key="4">
    <source>
        <dbReference type="ARBA" id="ARBA00022857"/>
    </source>
</evidence>
<dbReference type="GO" id="GO:0010181">
    <property type="term" value="F:FMN binding"/>
    <property type="evidence" value="ECO:0007669"/>
    <property type="project" value="InterPro"/>
</dbReference>
<name>A0A1A0H930_9ASCO</name>
<reference evidence="7 8" key="1">
    <citation type="submission" date="2016-05" db="EMBL/GenBank/DDBJ databases">
        <title>Comparative genomics of biotechnologically important yeasts.</title>
        <authorList>
            <consortium name="DOE Joint Genome Institute"/>
            <person name="Riley R."/>
            <person name="Haridas S."/>
            <person name="Wolfe K.H."/>
            <person name="Lopes M.R."/>
            <person name="Hittinger C.T."/>
            <person name="Goker M."/>
            <person name="Salamov A."/>
            <person name="Wisecaver J."/>
            <person name="Long T.M."/>
            <person name="Aerts A.L."/>
            <person name="Barry K."/>
            <person name="Choi C."/>
            <person name="Clum A."/>
            <person name="Coughlan A.Y."/>
            <person name="Deshpande S."/>
            <person name="Douglass A.P."/>
            <person name="Hanson S.J."/>
            <person name="Klenk H.-P."/>
            <person name="LaButti K."/>
            <person name="Lapidus A."/>
            <person name="Lindquist E."/>
            <person name="Lipzen A."/>
            <person name="Meier-kolthoff J.P."/>
            <person name="Ohm R.A."/>
            <person name="Otillar R.P."/>
            <person name="Pangilinan J."/>
            <person name="Peng Y."/>
            <person name="Rokas A."/>
            <person name="Rosa C.A."/>
            <person name="Scheuner C."/>
            <person name="Sibirny A.A."/>
            <person name="Slot J.C."/>
            <person name="Stielow J.B."/>
            <person name="Sun H."/>
            <person name="Kurtzman C.P."/>
            <person name="Blackwell M."/>
            <person name="Grigoriev I.V."/>
            <person name="Jeffries T.W."/>
        </authorList>
    </citation>
    <scope>NUCLEOTIDE SEQUENCE [LARGE SCALE GENOMIC DNA]</scope>
    <source>
        <strain evidence="7 8">NRRL YB-4993</strain>
    </source>
</reference>
<evidence type="ECO:0000256" key="2">
    <source>
        <dbReference type="ARBA" id="ARBA00022630"/>
    </source>
</evidence>
<dbReference type="InterPro" id="IPR013785">
    <property type="entry name" value="Aldolase_TIM"/>
</dbReference>
<dbReference type="AlphaFoldDB" id="A0A1A0H930"/>
<dbReference type="EMBL" id="LXTC01000004">
    <property type="protein sequence ID" value="OBA20387.1"/>
    <property type="molecule type" value="Genomic_DNA"/>
</dbReference>
<dbReference type="Gene3D" id="3.20.20.70">
    <property type="entry name" value="Aldolase class I"/>
    <property type="match status" value="1"/>
</dbReference>
<dbReference type="OrthoDB" id="72788at2759"/>
<keyword evidence="5" id="KW-0560">Oxidoreductase</keyword>
<evidence type="ECO:0000259" key="6">
    <source>
        <dbReference type="Pfam" id="PF00724"/>
    </source>
</evidence>
<proteinExistence type="predicted"/>
<accession>A0A1A0H930</accession>
<feature type="domain" description="NADH:flavin oxidoreductase/NADH oxidase N-terminal" evidence="6">
    <location>
        <begin position="1"/>
        <end position="312"/>
    </location>
</feature>
<dbReference type="STRING" id="869754.A0A1A0H930"/>
<evidence type="ECO:0000256" key="1">
    <source>
        <dbReference type="ARBA" id="ARBA00001917"/>
    </source>
</evidence>
<dbReference type="GeneID" id="30031917"/>
<keyword evidence="3" id="KW-0288">FMN</keyword>
<dbReference type="Pfam" id="PF00724">
    <property type="entry name" value="Oxidored_FMN"/>
    <property type="match status" value="1"/>
</dbReference>
<evidence type="ECO:0000313" key="8">
    <source>
        <dbReference type="Proteomes" id="UP000092555"/>
    </source>
</evidence>
<keyword evidence="8" id="KW-1185">Reference proteome</keyword>
<dbReference type="InterPro" id="IPR001155">
    <property type="entry name" value="OxRdtase_FMN_N"/>
</dbReference>